<keyword evidence="6" id="KW-0406">Ion transport</keyword>
<proteinExistence type="inferred from homology"/>
<dbReference type="RefSeq" id="XP_003957424.1">
    <property type="nucleotide sequence ID" value="XM_003957375.1"/>
</dbReference>
<dbReference type="HAMAP" id="MF_01416">
    <property type="entry name" value="ATP_synth_delta_bact"/>
    <property type="match status" value="1"/>
</dbReference>
<dbReference type="NCBIfam" id="TIGR01145">
    <property type="entry name" value="ATP_synt_delta"/>
    <property type="match status" value="1"/>
</dbReference>
<reference evidence="9 10" key="1">
    <citation type="journal article" date="2011" name="Proc. Natl. Acad. Sci. U.S.A.">
        <title>Evolutionary erosion of yeast sex chromosomes by mating-type switching accidents.</title>
        <authorList>
            <person name="Gordon J.L."/>
            <person name="Armisen D."/>
            <person name="Proux-Wera E."/>
            <person name="Oheigeartaigh S.S."/>
            <person name="Byrne K.P."/>
            <person name="Wolfe K.H."/>
        </authorList>
    </citation>
    <scope>NUCLEOTIDE SEQUENCE [LARGE SCALE GENOMIC DNA]</scope>
    <source>
        <strain evidence="10">ATCC 22294 / BCRC 22015 / CBS 2517 / CECT 1963 / NBRC 1671 / NRRL Y-8276</strain>
    </source>
</reference>
<dbReference type="InParanoid" id="H2AV89"/>
<keyword evidence="4" id="KW-0813">Transport</keyword>
<evidence type="ECO:0000313" key="10">
    <source>
        <dbReference type="Proteomes" id="UP000005220"/>
    </source>
</evidence>
<evidence type="ECO:0000256" key="6">
    <source>
        <dbReference type="ARBA" id="ARBA00023065"/>
    </source>
</evidence>
<dbReference type="PRINTS" id="PR00125">
    <property type="entry name" value="ATPASEDELTA"/>
</dbReference>
<dbReference type="STRING" id="1071382.H2AV89"/>
<evidence type="ECO:0000313" key="9">
    <source>
        <dbReference type="EMBL" id="CCF58289.1"/>
    </source>
</evidence>
<keyword evidence="5" id="KW-0375">Hydrogen ion transport</keyword>
<evidence type="ECO:0000256" key="1">
    <source>
        <dbReference type="ARBA" id="ARBA00004370"/>
    </source>
</evidence>
<evidence type="ECO:0000256" key="4">
    <source>
        <dbReference type="ARBA" id="ARBA00022448"/>
    </source>
</evidence>
<evidence type="ECO:0000256" key="5">
    <source>
        <dbReference type="ARBA" id="ARBA00022781"/>
    </source>
</evidence>
<evidence type="ECO:0000256" key="7">
    <source>
        <dbReference type="ARBA" id="ARBA00023136"/>
    </source>
</evidence>
<dbReference type="PANTHER" id="PTHR11910">
    <property type="entry name" value="ATP SYNTHASE DELTA CHAIN"/>
    <property type="match status" value="1"/>
</dbReference>
<dbReference type="AlphaFoldDB" id="H2AV89"/>
<dbReference type="KEGG" id="kaf:KAFR_0E01350"/>
<dbReference type="Proteomes" id="UP000005220">
    <property type="component" value="Chromosome 5"/>
</dbReference>
<dbReference type="InterPro" id="IPR000711">
    <property type="entry name" value="ATPase_OSCP/dsu"/>
</dbReference>
<organism evidence="9 10">
    <name type="scientific">Kazachstania africana (strain ATCC 22294 / BCRC 22015 / CBS 2517 / CECT 1963 / NBRC 1671 / NRRL Y-8276)</name>
    <name type="common">Yeast</name>
    <name type="synonym">Kluyveromyces africanus</name>
    <dbReference type="NCBI Taxonomy" id="1071382"/>
    <lineage>
        <taxon>Eukaryota</taxon>
        <taxon>Fungi</taxon>
        <taxon>Dikarya</taxon>
        <taxon>Ascomycota</taxon>
        <taxon>Saccharomycotina</taxon>
        <taxon>Saccharomycetes</taxon>
        <taxon>Saccharomycetales</taxon>
        <taxon>Saccharomycetaceae</taxon>
        <taxon>Kazachstania</taxon>
    </lineage>
</organism>
<dbReference type="FunCoup" id="H2AV89">
    <property type="interactions" value="774"/>
</dbReference>
<accession>H2AV89</accession>
<name>H2AV89_KAZAF</name>
<protein>
    <recommendedName>
        <fullName evidence="3">ATP synthase subunit 5, mitochondrial</fullName>
    </recommendedName>
</protein>
<keyword evidence="7" id="KW-0472">Membrane</keyword>
<evidence type="ECO:0000256" key="2">
    <source>
        <dbReference type="ARBA" id="ARBA00007046"/>
    </source>
</evidence>
<dbReference type="SUPFAM" id="SSF47928">
    <property type="entry name" value="N-terminal domain of the delta subunit of the F1F0-ATP synthase"/>
    <property type="match status" value="1"/>
</dbReference>
<dbReference type="eggNOG" id="KOG1662">
    <property type="taxonomic scope" value="Eukaryota"/>
</dbReference>
<comment type="subcellular location">
    <subcellularLocation>
        <location evidence="1">Membrane</location>
    </subcellularLocation>
</comment>
<dbReference type="Gene3D" id="1.10.520.20">
    <property type="entry name" value="N-terminal domain of the delta subunit of the F1F0-ATP synthase"/>
    <property type="match status" value="1"/>
</dbReference>
<dbReference type="HOGENOM" id="CLU_085114_0_0_1"/>
<evidence type="ECO:0000256" key="8">
    <source>
        <dbReference type="ARBA" id="ARBA00023310"/>
    </source>
</evidence>
<dbReference type="GO" id="GO:0045259">
    <property type="term" value="C:proton-transporting ATP synthase complex"/>
    <property type="evidence" value="ECO:0007669"/>
    <property type="project" value="EnsemblFungi"/>
</dbReference>
<dbReference type="InterPro" id="IPR026015">
    <property type="entry name" value="ATP_synth_OSCP/delta_N_sf"/>
</dbReference>
<gene>
    <name evidence="9" type="primary">KAFR0E01350</name>
    <name evidence="9" type="ORF">KAFR_0E01350</name>
</gene>
<dbReference type="Pfam" id="PF00213">
    <property type="entry name" value="OSCP"/>
    <property type="match status" value="1"/>
</dbReference>
<keyword evidence="10" id="KW-1185">Reference proteome</keyword>
<dbReference type="GeneID" id="13882868"/>
<comment type="similarity">
    <text evidence="2">Belongs to the ATPase delta chain family.</text>
</comment>
<sequence length="204" mass="22646">MLRVSVKRVFHSVGPRLSQMQGVENTYAKSLFNVVKTNSAQLQSVSKSLLGLNELVSKDEKLHSVFDNPSLSLDDRVAVVNAIVETQPQLNPNIVNFLKVIAENNRLYMLTDIVSSFQKMNDDFNGIVNATVTTIEPLDSKSLKRLEKAITQSKFIGPNNALKLRNTVNPDIKGGLVLEIDEKTVDLSVASKIQKLNKLLNEDI</sequence>
<evidence type="ECO:0000256" key="3">
    <source>
        <dbReference type="ARBA" id="ARBA00014723"/>
    </source>
</evidence>
<dbReference type="GO" id="GO:0005743">
    <property type="term" value="C:mitochondrial inner membrane"/>
    <property type="evidence" value="ECO:0007669"/>
    <property type="project" value="EnsemblFungi"/>
</dbReference>
<dbReference type="EMBL" id="HE650825">
    <property type="protein sequence ID" value="CCF58289.1"/>
    <property type="molecule type" value="Genomic_DNA"/>
</dbReference>
<keyword evidence="8" id="KW-0066">ATP synthesis</keyword>
<dbReference type="GO" id="GO:0046933">
    <property type="term" value="F:proton-transporting ATP synthase activity, rotational mechanism"/>
    <property type="evidence" value="ECO:0007669"/>
    <property type="project" value="EnsemblFungi"/>
</dbReference>
<dbReference type="OrthoDB" id="1262810at2759"/>